<name>A0A523QIB9_UNCAE</name>
<dbReference type="GO" id="GO:0009236">
    <property type="term" value="P:cobalamin biosynthetic process"/>
    <property type="evidence" value="ECO:0007669"/>
    <property type="project" value="UniProtKB-UniPathway"/>
</dbReference>
<keyword evidence="7 12" id="KW-0456">Lyase</keyword>
<keyword evidence="6" id="KW-0663">Pyridoxal phosphate</keyword>
<evidence type="ECO:0000313" key="12">
    <source>
        <dbReference type="EMBL" id="TES85333.1"/>
    </source>
</evidence>
<dbReference type="Pfam" id="PF00155">
    <property type="entry name" value="Aminotran_1_2"/>
    <property type="match status" value="1"/>
</dbReference>
<dbReference type="Gene3D" id="3.40.640.10">
    <property type="entry name" value="Type I PLP-dependent aspartate aminotransferase-like (Major domain)"/>
    <property type="match status" value="1"/>
</dbReference>
<evidence type="ECO:0000256" key="4">
    <source>
        <dbReference type="ARBA" id="ARBA00012285"/>
    </source>
</evidence>
<dbReference type="PANTHER" id="PTHR42885:SF1">
    <property type="entry name" value="THREONINE-PHOSPHATE DECARBOXYLASE"/>
    <property type="match status" value="1"/>
</dbReference>
<evidence type="ECO:0000256" key="6">
    <source>
        <dbReference type="ARBA" id="ARBA00022898"/>
    </source>
</evidence>
<dbReference type="EC" id="4.1.1.81" evidence="4"/>
<dbReference type="Gene3D" id="3.90.1150.10">
    <property type="entry name" value="Aspartate Aminotransferase, domain 1"/>
    <property type="match status" value="1"/>
</dbReference>
<protein>
    <recommendedName>
        <fullName evidence="4">threonine-phosphate decarboxylase</fullName>
        <ecNumber evidence="4">4.1.1.81</ecNumber>
    </recommendedName>
    <alternativeName>
        <fullName evidence="8">L-threonine-O-3-phosphate decarboxylase</fullName>
    </alternativeName>
</protein>
<dbReference type="SUPFAM" id="SSF53383">
    <property type="entry name" value="PLP-dependent transferases"/>
    <property type="match status" value="1"/>
</dbReference>
<comment type="cofactor">
    <cofactor evidence="1">
        <name>pyridoxal 5'-phosphate</name>
        <dbReference type="ChEBI" id="CHEBI:597326"/>
    </cofactor>
</comment>
<dbReference type="InterPro" id="IPR015421">
    <property type="entry name" value="PyrdxlP-dep_Trfase_major"/>
</dbReference>
<evidence type="ECO:0000313" key="13">
    <source>
        <dbReference type="Proteomes" id="UP000320781"/>
    </source>
</evidence>
<dbReference type="EMBL" id="SOKU01000228">
    <property type="protein sequence ID" value="TES85333.1"/>
    <property type="molecule type" value="Genomic_DNA"/>
</dbReference>
<comment type="pathway">
    <text evidence="3">Cofactor biosynthesis; adenosylcobalamin biosynthesis.</text>
</comment>
<dbReference type="GO" id="GO:0030170">
    <property type="term" value="F:pyridoxal phosphate binding"/>
    <property type="evidence" value="ECO:0007669"/>
    <property type="project" value="InterPro"/>
</dbReference>
<comment type="catalytic activity">
    <reaction evidence="9">
        <text>O-phospho-L-threonine + H(+) = (R)-1-aminopropan-2-yl phosphate + CO2</text>
        <dbReference type="Rhea" id="RHEA:11492"/>
        <dbReference type="ChEBI" id="CHEBI:15378"/>
        <dbReference type="ChEBI" id="CHEBI:16526"/>
        <dbReference type="ChEBI" id="CHEBI:58563"/>
        <dbReference type="ChEBI" id="CHEBI:58675"/>
        <dbReference type="EC" id="4.1.1.81"/>
    </reaction>
</comment>
<comment type="function">
    <text evidence="2">Decarboxylates L-threonine-O-3-phosphate to yield (R)-1-amino-2-propanol O-2-phosphate, the precursor for the linkage between the nucleotide loop and the corrin ring in cobalamin.</text>
</comment>
<evidence type="ECO:0000256" key="7">
    <source>
        <dbReference type="ARBA" id="ARBA00023239"/>
    </source>
</evidence>
<dbReference type="CDD" id="cd00609">
    <property type="entry name" value="AAT_like"/>
    <property type="match status" value="1"/>
</dbReference>
<dbReference type="InterPro" id="IPR004838">
    <property type="entry name" value="NHTrfase_class1_PyrdxlP-BS"/>
</dbReference>
<dbReference type="GO" id="GO:0048472">
    <property type="term" value="F:threonine-phosphate decarboxylase activity"/>
    <property type="evidence" value="ECO:0007669"/>
    <property type="project" value="UniProtKB-EC"/>
</dbReference>
<feature type="compositionally biased region" description="Basic and acidic residues" evidence="10">
    <location>
        <begin position="366"/>
        <end position="377"/>
    </location>
</feature>
<organism evidence="12 13">
    <name type="scientific">Aerophobetes bacterium</name>
    <dbReference type="NCBI Taxonomy" id="2030807"/>
    <lineage>
        <taxon>Bacteria</taxon>
        <taxon>Candidatus Aerophobota</taxon>
    </lineage>
</organism>
<feature type="domain" description="Aminotransferase class I/classII large" evidence="11">
    <location>
        <begin position="52"/>
        <end position="354"/>
    </location>
</feature>
<dbReference type="InterPro" id="IPR005860">
    <property type="entry name" value="CobD"/>
</dbReference>
<evidence type="ECO:0000256" key="1">
    <source>
        <dbReference type="ARBA" id="ARBA00001933"/>
    </source>
</evidence>
<evidence type="ECO:0000259" key="11">
    <source>
        <dbReference type="Pfam" id="PF00155"/>
    </source>
</evidence>
<gene>
    <name evidence="12" type="ORF">E3J95_04645</name>
</gene>
<dbReference type="PROSITE" id="PS00105">
    <property type="entry name" value="AA_TRANSFER_CLASS_1"/>
    <property type="match status" value="1"/>
</dbReference>
<evidence type="ECO:0000256" key="10">
    <source>
        <dbReference type="SAM" id="MobiDB-lite"/>
    </source>
</evidence>
<dbReference type="InterPro" id="IPR015424">
    <property type="entry name" value="PyrdxlP-dep_Trfase"/>
</dbReference>
<dbReference type="UniPathway" id="UPA00148"/>
<evidence type="ECO:0000256" key="9">
    <source>
        <dbReference type="ARBA" id="ARBA00048531"/>
    </source>
</evidence>
<proteinExistence type="predicted"/>
<feature type="region of interest" description="Disordered" evidence="10">
    <location>
        <begin position="355"/>
        <end position="377"/>
    </location>
</feature>
<dbReference type="InterPro" id="IPR015422">
    <property type="entry name" value="PyrdxlP-dep_Trfase_small"/>
</dbReference>
<dbReference type="InterPro" id="IPR004839">
    <property type="entry name" value="Aminotransferase_I/II_large"/>
</dbReference>
<accession>A0A523QIB9</accession>
<sequence length="377" mass="42590">MEDKAYSHGGNRREVEERYGLPPNKILDFSASISPWTDSLRIEEIVKDNLESIYHYPDPECRELVRQISQYLAVDTENILAGNGSTELIYLAARTLSPRRALILSPTFFEYERALRIGGGEPKFLFLRESQGFSLNVQTIIDETKDVEAVFICNPNNPTGTFFTKDELIELVKMTEERKIALILDESYIDFKYPGETLASEAPKAHRLLVLRSFTKFFGIAGLRLGYGVGGTHLIEKMAGLKEPWAVTSLAQAIGISLLRNEENMKKIREAASRESEFLFGELSRMRGLKPYPPEANFILVKIETGISSVKLREDLARRGILIRDCSNFTGLSDKFFRIAARKREENSRLIEVLRETVQGGSEEPGSSRREGTHASD</sequence>
<dbReference type="PANTHER" id="PTHR42885">
    <property type="entry name" value="HISTIDINOL-PHOSPHATE AMINOTRANSFERASE-RELATED"/>
    <property type="match status" value="1"/>
</dbReference>
<reference evidence="12 13" key="1">
    <citation type="submission" date="2019-03" db="EMBL/GenBank/DDBJ databases">
        <title>Metabolic potential of uncultured bacteria and archaea associated with petroleum seepage in deep-sea sediments.</title>
        <authorList>
            <person name="Dong X."/>
            <person name="Hubert C."/>
        </authorList>
    </citation>
    <scope>NUCLEOTIDE SEQUENCE [LARGE SCALE GENOMIC DNA]</scope>
    <source>
        <strain evidence="12">E44_bin92</strain>
    </source>
</reference>
<dbReference type="NCBIfam" id="TIGR01140">
    <property type="entry name" value="L_thr_O3P_dcar"/>
    <property type="match status" value="1"/>
</dbReference>
<keyword evidence="5" id="KW-0169">Cobalamin biosynthesis</keyword>
<dbReference type="AlphaFoldDB" id="A0A523QIB9"/>
<evidence type="ECO:0000256" key="8">
    <source>
        <dbReference type="ARBA" id="ARBA00029996"/>
    </source>
</evidence>
<evidence type="ECO:0000256" key="5">
    <source>
        <dbReference type="ARBA" id="ARBA00022573"/>
    </source>
</evidence>
<dbReference type="Proteomes" id="UP000320781">
    <property type="component" value="Unassembled WGS sequence"/>
</dbReference>
<evidence type="ECO:0000256" key="2">
    <source>
        <dbReference type="ARBA" id="ARBA00003444"/>
    </source>
</evidence>
<comment type="caution">
    <text evidence="12">The sequence shown here is derived from an EMBL/GenBank/DDBJ whole genome shotgun (WGS) entry which is preliminary data.</text>
</comment>
<evidence type="ECO:0000256" key="3">
    <source>
        <dbReference type="ARBA" id="ARBA00004953"/>
    </source>
</evidence>